<evidence type="ECO:0000256" key="1">
    <source>
        <dbReference type="SAM" id="MobiDB-lite"/>
    </source>
</evidence>
<dbReference type="Proteomes" id="UP000008177">
    <property type="component" value="Unplaced contigs"/>
</dbReference>
<feature type="compositionally biased region" description="Polar residues" evidence="1">
    <location>
        <begin position="29"/>
        <end position="38"/>
    </location>
</feature>
<accession>G2YFH2</accession>
<organism evidence="2 3">
    <name type="scientific">Botryotinia fuckeliana (strain T4)</name>
    <name type="common">Noble rot fungus</name>
    <name type="synonym">Botrytis cinerea</name>
    <dbReference type="NCBI Taxonomy" id="999810"/>
    <lineage>
        <taxon>Eukaryota</taxon>
        <taxon>Fungi</taxon>
        <taxon>Dikarya</taxon>
        <taxon>Ascomycota</taxon>
        <taxon>Pezizomycotina</taxon>
        <taxon>Leotiomycetes</taxon>
        <taxon>Helotiales</taxon>
        <taxon>Sclerotiniaceae</taxon>
        <taxon>Botrytis</taxon>
    </lineage>
</organism>
<dbReference type="EMBL" id="FQ790326">
    <property type="protein sequence ID" value="CCD50520.1"/>
    <property type="molecule type" value="Genomic_DNA"/>
</dbReference>
<feature type="compositionally biased region" description="Basic and acidic residues" evidence="1">
    <location>
        <begin position="19"/>
        <end position="28"/>
    </location>
</feature>
<gene>
    <name evidence="2" type="ORF">BofuT4_uP089190.1</name>
</gene>
<reference evidence="3" key="1">
    <citation type="journal article" date="2011" name="PLoS Genet.">
        <title>Genomic analysis of the necrotrophic fungal pathogens Sclerotinia sclerotiorum and Botrytis cinerea.</title>
        <authorList>
            <person name="Amselem J."/>
            <person name="Cuomo C.A."/>
            <person name="van Kan J.A."/>
            <person name="Viaud M."/>
            <person name="Benito E.P."/>
            <person name="Couloux A."/>
            <person name="Coutinho P.M."/>
            <person name="de Vries R.P."/>
            <person name="Dyer P.S."/>
            <person name="Fillinger S."/>
            <person name="Fournier E."/>
            <person name="Gout L."/>
            <person name="Hahn M."/>
            <person name="Kohn L."/>
            <person name="Lapalu N."/>
            <person name="Plummer K.M."/>
            <person name="Pradier J.M."/>
            <person name="Quevillon E."/>
            <person name="Sharon A."/>
            <person name="Simon A."/>
            <person name="ten Have A."/>
            <person name="Tudzynski B."/>
            <person name="Tudzynski P."/>
            <person name="Wincker P."/>
            <person name="Andrew M."/>
            <person name="Anthouard V."/>
            <person name="Beever R.E."/>
            <person name="Beffa R."/>
            <person name="Benoit I."/>
            <person name="Bouzid O."/>
            <person name="Brault B."/>
            <person name="Chen Z."/>
            <person name="Choquer M."/>
            <person name="Collemare J."/>
            <person name="Cotton P."/>
            <person name="Danchin E.G."/>
            <person name="Da Silva C."/>
            <person name="Gautier A."/>
            <person name="Giraud C."/>
            <person name="Giraud T."/>
            <person name="Gonzalez C."/>
            <person name="Grossetete S."/>
            <person name="Guldener U."/>
            <person name="Henrissat B."/>
            <person name="Howlett B.J."/>
            <person name="Kodira C."/>
            <person name="Kretschmer M."/>
            <person name="Lappartient A."/>
            <person name="Leroch M."/>
            <person name="Levis C."/>
            <person name="Mauceli E."/>
            <person name="Neuveglise C."/>
            <person name="Oeser B."/>
            <person name="Pearson M."/>
            <person name="Poulain J."/>
            <person name="Poussereau N."/>
            <person name="Quesneville H."/>
            <person name="Rascle C."/>
            <person name="Schumacher J."/>
            <person name="Segurens B."/>
            <person name="Sexton A."/>
            <person name="Silva E."/>
            <person name="Sirven C."/>
            <person name="Soanes D.M."/>
            <person name="Talbot N.J."/>
            <person name="Templeton M."/>
            <person name="Yandava C."/>
            <person name="Yarden O."/>
            <person name="Zeng Q."/>
            <person name="Rollins J.A."/>
            <person name="Lebrun M.H."/>
            <person name="Dickman M."/>
        </authorList>
    </citation>
    <scope>NUCLEOTIDE SEQUENCE [LARGE SCALE GENOMIC DNA]</scope>
    <source>
        <strain evidence="3">T4</strain>
    </source>
</reference>
<dbReference type="AlphaFoldDB" id="G2YFH2"/>
<protein>
    <submittedName>
        <fullName evidence="2">Uncharacterized protein</fullName>
    </submittedName>
</protein>
<dbReference type="InParanoid" id="G2YFH2"/>
<dbReference type="HOGENOM" id="CLU_3335482_0_0_1"/>
<evidence type="ECO:0000313" key="3">
    <source>
        <dbReference type="Proteomes" id="UP000008177"/>
    </source>
</evidence>
<name>G2YFH2_BOTF4</name>
<sequence>MKLKEANIKENKCDEHLTRFGNLRDRSDPSTSASSFPN</sequence>
<feature type="region of interest" description="Disordered" evidence="1">
    <location>
        <begin position="19"/>
        <end position="38"/>
    </location>
</feature>
<evidence type="ECO:0000313" key="2">
    <source>
        <dbReference type="EMBL" id="CCD50520.1"/>
    </source>
</evidence>
<proteinExistence type="predicted"/>